<dbReference type="STRING" id="1178482.AR456_06580"/>
<reference evidence="1 2" key="1">
    <citation type="submission" date="2013-08" db="EMBL/GenBank/DDBJ databases">
        <title>draft genome of Halomonas huanghegensis, strain BJGMM-B45T.</title>
        <authorList>
            <person name="Miao C."/>
            <person name="Wan Y."/>
            <person name="Jin W."/>
        </authorList>
    </citation>
    <scope>NUCLEOTIDE SEQUENCE [LARGE SCALE GENOMIC DNA]</scope>
    <source>
        <strain evidence="1 2">BJGMM-B45</strain>
    </source>
</reference>
<dbReference type="InterPro" id="IPR015942">
    <property type="entry name" value="Asp/Glu/hydantoin_racemase"/>
</dbReference>
<comment type="caution">
    <text evidence="1">The sequence shown here is derived from an EMBL/GenBank/DDBJ whole genome shotgun (WGS) entry which is preliminary data.</text>
</comment>
<evidence type="ECO:0008006" key="3">
    <source>
        <dbReference type="Google" id="ProtNLM"/>
    </source>
</evidence>
<dbReference type="GO" id="GO:0047661">
    <property type="term" value="F:amino-acid racemase activity"/>
    <property type="evidence" value="ECO:0007669"/>
    <property type="project" value="InterPro"/>
</dbReference>
<gene>
    <name evidence="1" type="ORF">BJB45_05190</name>
</gene>
<name>W1N4U6_9GAMM</name>
<protein>
    <recommendedName>
        <fullName evidence="3">Arylsulfatase</fullName>
    </recommendedName>
</protein>
<proteinExistence type="predicted"/>
<dbReference type="EMBL" id="AVBC01000039">
    <property type="protein sequence ID" value="ERL50524.1"/>
    <property type="molecule type" value="Genomic_DNA"/>
</dbReference>
<dbReference type="eggNOG" id="COG4126">
    <property type="taxonomic scope" value="Bacteria"/>
</dbReference>
<accession>W1N4U6</accession>
<organism evidence="1 2">
    <name type="scientific">Halomonas huangheensis</name>
    <dbReference type="NCBI Taxonomy" id="1178482"/>
    <lineage>
        <taxon>Bacteria</taxon>
        <taxon>Pseudomonadati</taxon>
        <taxon>Pseudomonadota</taxon>
        <taxon>Gammaproteobacteria</taxon>
        <taxon>Oceanospirillales</taxon>
        <taxon>Halomonadaceae</taxon>
        <taxon>Halomonas</taxon>
    </lineage>
</organism>
<keyword evidence="2" id="KW-1185">Reference proteome</keyword>
<dbReference type="PATRIC" id="fig|1178482.3.peg.3627"/>
<evidence type="ECO:0000313" key="1">
    <source>
        <dbReference type="EMBL" id="ERL50524.1"/>
    </source>
</evidence>
<sequence length="219" mass="24187">MKKIALVHATPLAIEPIHHAFSESWPDAELMNLLDDSLSKDRNRIHDDEIFFEKRIAALAHYAMKCRADGILFTCSAFGDAIDKVANAQHIPILKPNEGMFRLALEQGRKIGMVATFKPAVKGMVDEFEMMKHELGIPEATLETVLVEDGRQALAEGNVEAHNQLVAEAVANMPACDAYMLAHFSTSCAKDTVEKKTNKMVLSSPEGAVSLLKKHFSQE</sequence>
<evidence type="ECO:0000313" key="2">
    <source>
        <dbReference type="Proteomes" id="UP000019113"/>
    </source>
</evidence>
<dbReference type="KEGG" id="hhu:AR456_06580"/>
<dbReference type="AlphaFoldDB" id="W1N4U6"/>
<dbReference type="Proteomes" id="UP000019113">
    <property type="component" value="Unassembled WGS sequence"/>
</dbReference>
<dbReference type="Pfam" id="PF01177">
    <property type="entry name" value="Asp_Glu_race"/>
    <property type="match status" value="1"/>
</dbReference>
<dbReference type="OrthoDB" id="978447at2"/>
<dbReference type="RefSeq" id="WP_021820575.1">
    <property type="nucleotide sequence ID" value="NZ_AVBC01000039.1"/>
</dbReference>